<proteinExistence type="inferred from homology"/>
<dbReference type="InterPro" id="IPR012302">
    <property type="entry name" value="Malic_NAD-bd"/>
</dbReference>
<feature type="binding site" evidence="7">
    <location>
        <position position="159"/>
    </location>
    <ligand>
        <name>a divalent metal cation</name>
        <dbReference type="ChEBI" id="CHEBI:60240"/>
    </ligand>
</feature>
<dbReference type="RefSeq" id="WP_209526897.1">
    <property type="nucleotide sequence ID" value="NZ_JAEEGA010000005.1"/>
</dbReference>
<dbReference type="PROSITE" id="PS00331">
    <property type="entry name" value="MALIC_ENZYMES"/>
    <property type="match status" value="1"/>
</dbReference>
<feature type="active site" description="Proton donor" evidence="5">
    <location>
        <position position="36"/>
    </location>
</feature>
<dbReference type="SMART" id="SM01274">
    <property type="entry name" value="malic"/>
    <property type="match status" value="1"/>
</dbReference>
<dbReference type="SUPFAM" id="SSF53223">
    <property type="entry name" value="Aminoacid dehydrogenase-like, N-terminal domain"/>
    <property type="match status" value="1"/>
</dbReference>
<evidence type="ECO:0000313" key="10">
    <source>
        <dbReference type="EMBL" id="MBP1041190.1"/>
    </source>
</evidence>
<dbReference type="Gene3D" id="3.40.50.720">
    <property type="entry name" value="NAD(P)-binding Rossmann-like Domain"/>
    <property type="match status" value="1"/>
</dbReference>
<dbReference type="InterPro" id="IPR051674">
    <property type="entry name" value="Malate_Decarboxylase"/>
</dbReference>
<dbReference type="InterPro" id="IPR015884">
    <property type="entry name" value="Malic_enzyme_CS"/>
</dbReference>
<evidence type="ECO:0000256" key="1">
    <source>
        <dbReference type="ARBA" id="ARBA00001936"/>
    </source>
</evidence>
<evidence type="ECO:0000256" key="2">
    <source>
        <dbReference type="ARBA" id="ARBA00008785"/>
    </source>
</evidence>
<evidence type="ECO:0000256" key="4">
    <source>
        <dbReference type="ARBA" id="ARBA00023002"/>
    </source>
</evidence>
<dbReference type="InterPro" id="IPR046346">
    <property type="entry name" value="Aminoacid_DH-like_N_sf"/>
</dbReference>
<dbReference type="InterPro" id="IPR036291">
    <property type="entry name" value="NAD(P)-bd_dom_sf"/>
</dbReference>
<feature type="active site" description="Proton acceptor" evidence="5">
    <location>
        <position position="91"/>
    </location>
</feature>
<dbReference type="AlphaFoldDB" id="A0A940SUC8"/>
<keyword evidence="11" id="KW-1185">Reference proteome</keyword>
<dbReference type="FunFam" id="3.40.50.10380:FF:000003">
    <property type="entry name" value="NADP-dependent malic enzyme"/>
    <property type="match status" value="1"/>
</dbReference>
<comment type="cofactor">
    <cofactor evidence="1">
        <name>Mn(2+)</name>
        <dbReference type="ChEBI" id="CHEBI:29035"/>
    </cofactor>
</comment>
<dbReference type="PANTHER" id="PTHR43237:SF4">
    <property type="entry name" value="NADP-DEPENDENT MALIC ENZYME"/>
    <property type="match status" value="1"/>
</dbReference>
<dbReference type="InterPro" id="IPR037062">
    <property type="entry name" value="Malic_N_dom_sf"/>
</dbReference>
<comment type="caution">
    <text evidence="10">The sequence shown here is derived from an EMBL/GenBank/DDBJ whole genome shotgun (WGS) entry which is preliminary data.</text>
</comment>
<evidence type="ECO:0000256" key="5">
    <source>
        <dbReference type="PIRSR" id="PIRSR000106-1"/>
    </source>
</evidence>
<dbReference type="GO" id="GO:0046872">
    <property type="term" value="F:metal ion binding"/>
    <property type="evidence" value="ECO:0007669"/>
    <property type="project" value="UniProtKB-KW"/>
</dbReference>
<dbReference type="GO" id="GO:0004470">
    <property type="term" value="F:malic enzyme activity"/>
    <property type="evidence" value="ECO:0007669"/>
    <property type="project" value="InterPro"/>
</dbReference>
<dbReference type="PIRSF" id="PIRSF000106">
    <property type="entry name" value="ME"/>
    <property type="match status" value="1"/>
</dbReference>
<evidence type="ECO:0000256" key="6">
    <source>
        <dbReference type="PIRSR" id="PIRSR000106-2"/>
    </source>
</evidence>
<dbReference type="GO" id="GO:0016616">
    <property type="term" value="F:oxidoreductase activity, acting on the CH-OH group of donors, NAD or NADP as acceptor"/>
    <property type="evidence" value="ECO:0007669"/>
    <property type="project" value="InterPro"/>
</dbReference>
<sequence>MDVKAAALKLHSEHKGKISIESKVSVKTNEDLALAYTPGVAEPCKVIAEHPEAVYDYTAKGNLVGLISDGSAVLGMGNIGPEAAIPVMEGKSILFKGFANIDTMPLCLATQDTAEIIKTVQYLAPSFGGINLEDISSPRCFEIEKVLDETLDIPVFHDDQHGTAIVVAAGVINGLKLVGKDLSKIKVVLNGPGAAGTAIIKMLLSMGVTQALICDEHGILAENRQGPLDDHKRELAILTNPANLQGDLGTAIVGADVFVGVSVADVLTAEMVQQMAAEPIVFAMANPVPEIMYEVAKANGVKVMGTGRSDFPNQINNVLAFPGIFRGALDVRATTINKEMKIAAAEGIAALIASADLREDYIIPSPFDPRVVEQVAEYVSQAAVATGVNRIPQERL</sequence>
<feature type="domain" description="Malic enzyme N-terminal" evidence="9">
    <location>
        <begin position="15"/>
        <end position="148"/>
    </location>
</feature>
<dbReference type="Gene3D" id="3.40.50.10380">
    <property type="entry name" value="Malic enzyme, N-terminal domain"/>
    <property type="match status" value="1"/>
</dbReference>
<evidence type="ECO:0000259" key="9">
    <source>
        <dbReference type="SMART" id="SM01274"/>
    </source>
</evidence>
<feature type="binding site" evidence="6">
    <location>
        <position position="286"/>
    </location>
    <ligand>
        <name>(S)-malate</name>
        <dbReference type="ChEBI" id="CHEBI:15589"/>
    </ligand>
</feature>
<gene>
    <name evidence="10" type="ORF">I6N95_09250</name>
</gene>
<organism evidence="10 11">
    <name type="scientific">Vagococcus allomyrinae</name>
    <dbReference type="NCBI Taxonomy" id="2794353"/>
    <lineage>
        <taxon>Bacteria</taxon>
        <taxon>Bacillati</taxon>
        <taxon>Bacillota</taxon>
        <taxon>Bacilli</taxon>
        <taxon>Lactobacillales</taxon>
        <taxon>Enterococcaceae</taxon>
        <taxon>Vagococcus</taxon>
    </lineage>
</organism>
<evidence type="ECO:0000313" key="11">
    <source>
        <dbReference type="Proteomes" id="UP000674938"/>
    </source>
</evidence>
<evidence type="ECO:0000256" key="7">
    <source>
        <dbReference type="PIRSR" id="PIRSR000106-3"/>
    </source>
</evidence>
<protein>
    <submittedName>
        <fullName evidence="10">NAD-dependent malic enzyme</fullName>
    </submittedName>
</protein>
<keyword evidence="3 7" id="KW-0479">Metal-binding</keyword>
<dbReference type="Proteomes" id="UP000674938">
    <property type="component" value="Unassembled WGS sequence"/>
</dbReference>
<dbReference type="InterPro" id="IPR001891">
    <property type="entry name" value="Malic_OxRdtase"/>
</dbReference>
<dbReference type="SMART" id="SM00919">
    <property type="entry name" value="Malic_M"/>
    <property type="match status" value="1"/>
</dbReference>
<dbReference type="EMBL" id="JAEEGA010000005">
    <property type="protein sequence ID" value="MBP1041190.1"/>
    <property type="molecule type" value="Genomic_DNA"/>
</dbReference>
<dbReference type="Pfam" id="PF03949">
    <property type="entry name" value="Malic_M"/>
    <property type="match status" value="1"/>
</dbReference>
<comment type="cofactor">
    <cofactor evidence="7">
        <name>Mg(2+)</name>
        <dbReference type="ChEBI" id="CHEBI:18420"/>
    </cofactor>
    <cofactor evidence="7">
        <name>Mn(2+)</name>
        <dbReference type="ChEBI" id="CHEBI:29035"/>
    </cofactor>
    <text evidence="7">Divalent metal cations. Prefers magnesium or manganese.</text>
</comment>
<dbReference type="FunFam" id="3.40.50.720:FF:000095">
    <property type="entry name" value="NADP-dependent malic enzyme"/>
    <property type="match status" value="1"/>
</dbReference>
<evidence type="ECO:0000259" key="8">
    <source>
        <dbReference type="SMART" id="SM00919"/>
    </source>
</evidence>
<feature type="binding site" evidence="7">
    <location>
        <position position="134"/>
    </location>
    <ligand>
        <name>a divalent metal cation</name>
        <dbReference type="ChEBI" id="CHEBI:60240"/>
    </ligand>
</feature>
<comment type="similarity">
    <text evidence="2">Belongs to the malic enzymes family.</text>
</comment>
<reference evidence="10" key="1">
    <citation type="submission" date="2020-12" db="EMBL/GenBank/DDBJ databases">
        <title>Vagococcus allomyrinae sp. nov. and Enterococcus lavae sp. nov., isolated from the larvae of Allomyrina dichotoma.</title>
        <authorList>
            <person name="Lee S.D."/>
        </authorList>
    </citation>
    <scope>NUCLEOTIDE SEQUENCE</scope>
    <source>
        <strain evidence="10">BWB3-3</strain>
    </source>
</reference>
<feature type="domain" description="Malic enzyme NAD-binding" evidence="8">
    <location>
        <begin position="160"/>
        <end position="384"/>
    </location>
</feature>
<feature type="binding site" evidence="6">
    <location>
        <position position="316"/>
    </location>
    <ligand>
        <name>(S)-malate</name>
        <dbReference type="ChEBI" id="CHEBI:15589"/>
    </ligand>
</feature>
<dbReference type="Pfam" id="PF00390">
    <property type="entry name" value="malic"/>
    <property type="match status" value="1"/>
</dbReference>
<dbReference type="GO" id="GO:0051287">
    <property type="term" value="F:NAD binding"/>
    <property type="evidence" value="ECO:0007669"/>
    <property type="project" value="InterPro"/>
</dbReference>
<dbReference type="InterPro" id="IPR012301">
    <property type="entry name" value="Malic_N_dom"/>
</dbReference>
<name>A0A940SUC8_9ENTE</name>
<accession>A0A940SUC8</accession>
<dbReference type="SUPFAM" id="SSF51735">
    <property type="entry name" value="NAD(P)-binding Rossmann-fold domains"/>
    <property type="match status" value="1"/>
</dbReference>
<dbReference type="CDD" id="cd05311">
    <property type="entry name" value="NAD_bind_2_malic_enz"/>
    <property type="match status" value="1"/>
</dbReference>
<dbReference type="InterPro" id="IPR045213">
    <property type="entry name" value="Malic_NAD-bd_bact_type"/>
</dbReference>
<keyword evidence="4" id="KW-0560">Oxidoreductase</keyword>
<evidence type="ECO:0000256" key="3">
    <source>
        <dbReference type="ARBA" id="ARBA00022723"/>
    </source>
</evidence>
<feature type="binding site" evidence="7">
    <location>
        <position position="133"/>
    </location>
    <ligand>
        <name>a divalent metal cation</name>
        <dbReference type="ChEBI" id="CHEBI:60240"/>
    </ligand>
</feature>
<dbReference type="PANTHER" id="PTHR43237">
    <property type="entry name" value="NADP-DEPENDENT MALIC ENZYME"/>
    <property type="match status" value="1"/>
</dbReference>